<dbReference type="InterPro" id="IPR018312">
    <property type="entry name" value="Chromosome_initiator_DnaA_CS"/>
</dbReference>
<dbReference type="GeneID" id="78547418"/>
<keyword evidence="4 8" id="KW-0547">Nucleotide-binding</keyword>
<evidence type="ECO:0000256" key="5">
    <source>
        <dbReference type="ARBA" id="ARBA00022840"/>
    </source>
</evidence>
<comment type="subcellular location">
    <subcellularLocation>
        <location evidence="8">Cytoplasm</location>
    </subcellularLocation>
</comment>
<dbReference type="Pfam" id="PF08299">
    <property type="entry name" value="Bac_DnaA_C"/>
    <property type="match status" value="1"/>
</dbReference>
<protein>
    <recommendedName>
        <fullName evidence="8 9">Chromosomal replication initiator protein DnaA</fullName>
    </recommendedName>
</protein>
<feature type="region of interest" description="Domain IV, binds dsDNA" evidence="8">
    <location>
        <begin position="349"/>
        <end position="468"/>
    </location>
</feature>
<evidence type="ECO:0000313" key="15">
    <source>
        <dbReference type="Proteomes" id="UP000193785"/>
    </source>
</evidence>
<comment type="subunit">
    <text evidence="8">Oligomerizes as a right-handed, spiral filament on DNA at oriC.</text>
</comment>
<name>A0ABX3URT0_9GAMM</name>
<feature type="domain" description="Chromosomal replication initiator DnaA C-terminal" evidence="13">
    <location>
        <begin position="376"/>
        <end position="445"/>
    </location>
</feature>
<evidence type="ECO:0000256" key="2">
    <source>
        <dbReference type="ARBA" id="ARBA00022490"/>
    </source>
</evidence>
<comment type="caution">
    <text evidence="14">The sequence shown here is derived from an EMBL/GenBank/DDBJ whole genome shotgun (WGS) entry which is preliminary data.</text>
</comment>
<sequence length="468" mass="52929">MSLTLWQQCLARLQDELPATEFSMWIRPLQAELNDNTLALYAPNRFVLDWVRDKYINNINGLLNEFCGVDVPLLRFEVGTRSVQQQPAAMSQPAMASVSAPAPVESRPAPAQILRPSWDNVPAPADVTYRSNVNNRHNFDNFVEGKSNQLARAAARQVADNPGGAYNPLFLYGGTGLGKTHLLHAVGNGIIARKPNAKVVYMHSERFVQDMVKALQNNAIEEFKRYYRSVDALLIDDIQFFANKERSQEEFFHTFNALLEGNQQIILTSDRYPKEINGVEDRLKSRFGWGLTVAIEPPELETRVAILMKKADENDIRLPGEVAFFIAKRLRSNVRELEGALNRVIANANFTGRAITIDFVREALRDLLALQEKLVTIDNIQKTVAEYYKIKVADLLSKRRSRSVARPRQMAMAMAKELTNHSLPEIGDAFGGRDHTTVLHACRKIEQLREESHDIKEDFSNLIRTLSS</sequence>
<comment type="domain">
    <text evidence="8">Domain I is involved in oligomerization and binding regulators, domain II is flexibile and of varying length in different bacteria, domain III forms the AAA+ region, while domain IV binds dsDNA.</text>
</comment>
<dbReference type="SUPFAM" id="SSF52540">
    <property type="entry name" value="P-loop containing nucleoside triphosphate hydrolases"/>
    <property type="match status" value="1"/>
</dbReference>
<evidence type="ECO:0000256" key="7">
    <source>
        <dbReference type="ARBA" id="ARBA00023125"/>
    </source>
</evidence>
<dbReference type="InterPro" id="IPR001957">
    <property type="entry name" value="Chromosome_initiator_DnaA"/>
</dbReference>
<dbReference type="SUPFAM" id="SSF48295">
    <property type="entry name" value="TrpR-like"/>
    <property type="match status" value="1"/>
</dbReference>
<gene>
    <name evidence="8 14" type="primary">dnaA</name>
    <name evidence="14" type="ORF">HA46_11035</name>
</gene>
<dbReference type="InterPro" id="IPR027417">
    <property type="entry name" value="P-loop_NTPase"/>
</dbReference>
<dbReference type="Gene3D" id="3.30.300.180">
    <property type="match status" value="1"/>
</dbReference>
<accession>A0ABX3URT0</accession>
<dbReference type="PROSITE" id="PS01008">
    <property type="entry name" value="DNAA"/>
    <property type="match status" value="1"/>
</dbReference>
<keyword evidence="15" id="KW-1185">Reference proteome</keyword>
<proteinExistence type="inferred from homology"/>
<feature type="binding site" evidence="8">
    <location>
        <position position="179"/>
    </location>
    <ligand>
        <name>ATP</name>
        <dbReference type="ChEBI" id="CHEBI:30616"/>
    </ligand>
</feature>
<dbReference type="CDD" id="cd06571">
    <property type="entry name" value="Bac_DnaA_C"/>
    <property type="match status" value="1"/>
</dbReference>
<dbReference type="InterPro" id="IPR020591">
    <property type="entry name" value="Chromosome_initiator_DnaA-like"/>
</dbReference>
<evidence type="ECO:0000256" key="9">
    <source>
        <dbReference type="NCBIfam" id="TIGR00362"/>
    </source>
</evidence>
<dbReference type="Gene3D" id="3.40.50.300">
    <property type="entry name" value="P-loop containing nucleotide triphosphate hydrolases"/>
    <property type="match status" value="1"/>
</dbReference>
<dbReference type="SMART" id="SM00760">
    <property type="entry name" value="Bac_DnaA_C"/>
    <property type="match status" value="1"/>
</dbReference>
<evidence type="ECO:0000259" key="12">
    <source>
        <dbReference type="SMART" id="SM00382"/>
    </source>
</evidence>
<dbReference type="InterPro" id="IPR038454">
    <property type="entry name" value="DnaA_N_sf"/>
</dbReference>
<feature type="binding site" evidence="8">
    <location>
        <position position="176"/>
    </location>
    <ligand>
        <name>ATP</name>
        <dbReference type="ChEBI" id="CHEBI:30616"/>
    </ligand>
</feature>
<dbReference type="SMART" id="SM00382">
    <property type="entry name" value="AAA"/>
    <property type="match status" value="1"/>
</dbReference>
<feature type="binding site" evidence="8">
    <location>
        <position position="178"/>
    </location>
    <ligand>
        <name>ATP</name>
        <dbReference type="ChEBI" id="CHEBI:30616"/>
    </ligand>
</feature>
<feature type="region of interest" description="Domain III, AAA+ region" evidence="8">
    <location>
        <begin position="132"/>
        <end position="348"/>
    </location>
</feature>
<dbReference type="InterPro" id="IPR013159">
    <property type="entry name" value="DnaA_C"/>
</dbReference>
<reference evidence="14 15" key="1">
    <citation type="journal article" date="2017" name="Antonie Van Leeuwenhoek">
        <title>Phylogenomic resolution of the bacterial genus Pantoea and its relationship with Erwinia and Tatumella.</title>
        <authorList>
            <person name="Palmer M."/>
            <person name="Steenkamp E.T."/>
            <person name="Coetzee M.P."/>
            <person name="Chan W.Y."/>
            <person name="van Zyl E."/>
            <person name="De Maayer P."/>
            <person name="Coutinho T.A."/>
            <person name="Blom J."/>
            <person name="Smits T.H."/>
            <person name="Duffy B."/>
            <person name="Venter S.N."/>
        </authorList>
    </citation>
    <scope>NUCLEOTIDE SEQUENCE [LARGE SCALE GENOMIC DNA]</scope>
    <source>
        <strain evidence="14 15">LMG 5345</strain>
    </source>
</reference>
<dbReference type="PANTHER" id="PTHR30050:SF2">
    <property type="entry name" value="CHROMOSOMAL REPLICATION INITIATOR PROTEIN DNAA"/>
    <property type="match status" value="1"/>
</dbReference>
<comment type="function">
    <text evidence="8 10">Plays an essential role in the initiation and regulation of chromosomal replication. ATP-DnaA binds to the origin of replication (oriC) to initiate formation of the DNA replication initiation complex once per cell cycle. Binds the DnaA box (a 9 base pair repeat at the origin) and separates the double-stranded (ds)DNA. Forms a right-handed helical filament on oriC DNA; dsDNA binds to the exterior of the filament while single-stranded (ss)DNA is stabiized in the filament's interior. The ATP-DnaA-oriC complex binds and stabilizes one strand of the AT-rich DNA unwinding element (DUE), permitting loading of DNA polymerase. After initiation quickly degrades to an ADP-DnaA complex that is not apt for DNA replication. Binds acidic phospholipids.</text>
</comment>
<dbReference type="RefSeq" id="WP_033755444.1">
    <property type="nucleotide sequence ID" value="NZ_CABMKO010000002.1"/>
</dbReference>
<dbReference type="InterPro" id="IPR024633">
    <property type="entry name" value="DnaA_N_dom"/>
</dbReference>
<dbReference type="Gene3D" id="1.10.1750.10">
    <property type="match status" value="1"/>
</dbReference>
<evidence type="ECO:0000256" key="4">
    <source>
        <dbReference type="ARBA" id="ARBA00022741"/>
    </source>
</evidence>
<feature type="binding site" evidence="8">
    <location>
        <position position="180"/>
    </location>
    <ligand>
        <name>ATP</name>
        <dbReference type="ChEBI" id="CHEBI:30616"/>
    </ligand>
</feature>
<evidence type="ECO:0000256" key="11">
    <source>
        <dbReference type="RuleBase" id="RU004227"/>
    </source>
</evidence>
<dbReference type="PRINTS" id="PR00051">
    <property type="entry name" value="DNAA"/>
</dbReference>
<evidence type="ECO:0000256" key="10">
    <source>
        <dbReference type="RuleBase" id="RU000577"/>
    </source>
</evidence>
<organism evidence="14 15">
    <name type="scientific">Pantoea septica</name>
    <dbReference type="NCBI Taxonomy" id="472695"/>
    <lineage>
        <taxon>Bacteria</taxon>
        <taxon>Pseudomonadati</taxon>
        <taxon>Pseudomonadota</taxon>
        <taxon>Gammaproteobacteria</taxon>
        <taxon>Enterobacterales</taxon>
        <taxon>Erwiniaceae</taxon>
        <taxon>Pantoea</taxon>
    </lineage>
</organism>
<evidence type="ECO:0000256" key="3">
    <source>
        <dbReference type="ARBA" id="ARBA00022705"/>
    </source>
</evidence>
<keyword evidence="6 8" id="KW-0446">Lipid-binding</keyword>
<dbReference type="NCBIfam" id="TIGR00362">
    <property type="entry name" value="DnaA"/>
    <property type="match status" value="1"/>
</dbReference>
<evidence type="ECO:0000313" key="14">
    <source>
        <dbReference type="EMBL" id="ORM98975.1"/>
    </source>
</evidence>
<comment type="similarity">
    <text evidence="1 8 11">Belongs to the DnaA family.</text>
</comment>
<evidence type="ECO:0000256" key="8">
    <source>
        <dbReference type="HAMAP-Rule" id="MF_00377"/>
    </source>
</evidence>
<dbReference type="EMBL" id="MLJJ01000017">
    <property type="protein sequence ID" value="ORM98975.1"/>
    <property type="molecule type" value="Genomic_DNA"/>
</dbReference>
<keyword evidence="7 8" id="KW-0238">DNA-binding</keyword>
<dbReference type="PANTHER" id="PTHR30050">
    <property type="entry name" value="CHROMOSOMAL REPLICATION INITIATOR PROTEIN DNAA"/>
    <property type="match status" value="1"/>
</dbReference>
<dbReference type="InterPro" id="IPR010921">
    <property type="entry name" value="Trp_repressor/repl_initiator"/>
</dbReference>
<dbReference type="Pfam" id="PF11638">
    <property type="entry name" value="DnaA_N"/>
    <property type="match status" value="1"/>
</dbReference>
<comment type="caution">
    <text evidence="8">Lacks conserved residue(s) required for the propagation of feature annotation.</text>
</comment>
<keyword evidence="5 8" id="KW-0067">ATP-binding</keyword>
<dbReference type="InterPro" id="IPR013317">
    <property type="entry name" value="DnaA_dom"/>
</dbReference>
<dbReference type="Proteomes" id="UP000193785">
    <property type="component" value="Unassembled WGS sequence"/>
</dbReference>
<dbReference type="HAMAP" id="MF_00377">
    <property type="entry name" value="DnaA_bact"/>
    <property type="match status" value="1"/>
</dbReference>
<feature type="region of interest" description="Domain I, interacts with DnaA modulators" evidence="8">
    <location>
        <begin position="1"/>
        <end position="96"/>
    </location>
</feature>
<dbReference type="InterPro" id="IPR003593">
    <property type="entry name" value="AAA+_ATPase"/>
</dbReference>
<feature type="domain" description="AAA+ ATPase" evidence="12">
    <location>
        <begin position="165"/>
        <end position="367"/>
    </location>
</feature>
<keyword evidence="2 8" id="KW-0963">Cytoplasm</keyword>
<dbReference type="Pfam" id="PF00308">
    <property type="entry name" value="Bac_DnaA"/>
    <property type="match status" value="1"/>
</dbReference>
<dbReference type="CDD" id="cd00009">
    <property type="entry name" value="AAA"/>
    <property type="match status" value="1"/>
</dbReference>
<evidence type="ECO:0000256" key="1">
    <source>
        <dbReference type="ARBA" id="ARBA00006583"/>
    </source>
</evidence>
<evidence type="ECO:0000256" key="6">
    <source>
        <dbReference type="ARBA" id="ARBA00023121"/>
    </source>
</evidence>
<evidence type="ECO:0000259" key="13">
    <source>
        <dbReference type="SMART" id="SM00760"/>
    </source>
</evidence>
<dbReference type="Gene3D" id="1.10.8.60">
    <property type="match status" value="1"/>
</dbReference>
<keyword evidence="3 8" id="KW-0235">DNA replication</keyword>